<dbReference type="Proteomes" id="UP000230002">
    <property type="component" value="Unassembled WGS sequence"/>
</dbReference>
<dbReference type="EMBL" id="AYKW01000012">
    <property type="protein sequence ID" value="PIL31097.1"/>
    <property type="molecule type" value="Genomic_DNA"/>
</dbReference>
<comment type="caution">
    <text evidence="1">The sequence shown here is derived from an EMBL/GenBank/DDBJ whole genome shotgun (WGS) entry which is preliminary data.</text>
</comment>
<evidence type="ECO:0000313" key="2">
    <source>
        <dbReference type="Proteomes" id="UP000230002"/>
    </source>
</evidence>
<gene>
    <name evidence="1" type="ORF">GSI_05793</name>
</gene>
<name>A0A2G8SBF6_9APHY</name>
<evidence type="ECO:0000313" key="1">
    <source>
        <dbReference type="EMBL" id="PIL31097.1"/>
    </source>
</evidence>
<protein>
    <submittedName>
        <fullName evidence="1">Uncharacterized protein</fullName>
    </submittedName>
</protein>
<proteinExistence type="predicted"/>
<sequence length="105" mass="11506">MFVIVRFYFLVVTGVPSHLASSHVDLVGEIDFVLGTSARFGRATQGHNGAPSLVVWTVAIVLQAMSVVSDDDCMEVDEWDVQMLDVSNVPTLDTEDEAMDVDDYP</sequence>
<organism evidence="1 2">
    <name type="scientific">Ganoderma sinense ZZ0214-1</name>
    <dbReference type="NCBI Taxonomy" id="1077348"/>
    <lineage>
        <taxon>Eukaryota</taxon>
        <taxon>Fungi</taxon>
        <taxon>Dikarya</taxon>
        <taxon>Basidiomycota</taxon>
        <taxon>Agaricomycotina</taxon>
        <taxon>Agaricomycetes</taxon>
        <taxon>Polyporales</taxon>
        <taxon>Polyporaceae</taxon>
        <taxon>Ganoderma</taxon>
    </lineage>
</organism>
<reference evidence="1 2" key="1">
    <citation type="journal article" date="2015" name="Sci. Rep.">
        <title>Chromosome-level genome map provides insights into diverse defense mechanisms in the medicinal fungus Ganoderma sinense.</title>
        <authorList>
            <person name="Zhu Y."/>
            <person name="Xu J."/>
            <person name="Sun C."/>
            <person name="Zhou S."/>
            <person name="Xu H."/>
            <person name="Nelson D.R."/>
            <person name="Qian J."/>
            <person name="Song J."/>
            <person name="Luo H."/>
            <person name="Xiang L."/>
            <person name="Li Y."/>
            <person name="Xu Z."/>
            <person name="Ji A."/>
            <person name="Wang L."/>
            <person name="Lu S."/>
            <person name="Hayward A."/>
            <person name="Sun W."/>
            <person name="Li X."/>
            <person name="Schwartz D.C."/>
            <person name="Wang Y."/>
            <person name="Chen S."/>
        </authorList>
    </citation>
    <scope>NUCLEOTIDE SEQUENCE [LARGE SCALE GENOMIC DNA]</scope>
    <source>
        <strain evidence="1 2">ZZ0214-1</strain>
    </source>
</reference>
<dbReference type="AlphaFoldDB" id="A0A2G8SBF6"/>
<keyword evidence="2" id="KW-1185">Reference proteome</keyword>
<accession>A0A2G8SBF6</accession>